<keyword evidence="1" id="KW-0812">Transmembrane</keyword>
<evidence type="ECO:0000313" key="3">
    <source>
        <dbReference type="Proteomes" id="UP000287651"/>
    </source>
</evidence>
<keyword evidence="1" id="KW-1133">Transmembrane helix</keyword>
<evidence type="ECO:0000313" key="2">
    <source>
        <dbReference type="EMBL" id="RRT75584.1"/>
    </source>
</evidence>
<evidence type="ECO:0000256" key="1">
    <source>
        <dbReference type="SAM" id="Phobius"/>
    </source>
</evidence>
<comment type="caution">
    <text evidence="2">The sequence shown here is derived from an EMBL/GenBank/DDBJ whole genome shotgun (WGS) entry which is preliminary data.</text>
</comment>
<reference evidence="2 3" key="1">
    <citation type="journal article" date="2014" name="Agronomy (Basel)">
        <title>A Draft Genome Sequence for Ensete ventricosum, the Drought-Tolerant Tree Against Hunger.</title>
        <authorList>
            <person name="Harrison J."/>
            <person name="Moore K.A."/>
            <person name="Paszkiewicz K."/>
            <person name="Jones T."/>
            <person name="Grant M."/>
            <person name="Ambacheew D."/>
            <person name="Muzemil S."/>
            <person name="Studholme D.J."/>
        </authorList>
    </citation>
    <scope>NUCLEOTIDE SEQUENCE [LARGE SCALE GENOMIC DNA]</scope>
</reference>
<protein>
    <submittedName>
        <fullName evidence="2">Uncharacterized protein</fullName>
    </submittedName>
</protein>
<keyword evidence="1" id="KW-0472">Membrane</keyword>
<dbReference type="Proteomes" id="UP000287651">
    <property type="component" value="Unassembled WGS sequence"/>
</dbReference>
<dbReference type="AlphaFoldDB" id="A0A427AH87"/>
<organism evidence="2 3">
    <name type="scientific">Ensete ventricosum</name>
    <name type="common">Abyssinian banana</name>
    <name type="synonym">Musa ensete</name>
    <dbReference type="NCBI Taxonomy" id="4639"/>
    <lineage>
        <taxon>Eukaryota</taxon>
        <taxon>Viridiplantae</taxon>
        <taxon>Streptophyta</taxon>
        <taxon>Embryophyta</taxon>
        <taxon>Tracheophyta</taxon>
        <taxon>Spermatophyta</taxon>
        <taxon>Magnoliopsida</taxon>
        <taxon>Liliopsida</taxon>
        <taxon>Zingiberales</taxon>
        <taxon>Musaceae</taxon>
        <taxon>Ensete</taxon>
    </lineage>
</organism>
<dbReference type="EMBL" id="AMZH03002436">
    <property type="protein sequence ID" value="RRT75584.1"/>
    <property type="molecule type" value="Genomic_DNA"/>
</dbReference>
<name>A0A427AH87_ENSVE</name>
<gene>
    <name evidence="2" type="ORF">B296_00031063</name>
</gene>
<feature type="transmembrane region" description="Helical" evidence="1">
    <location>
        <begin position="108"/>
        <end position="128"/>
    </location>
</feature>
<accession>A0A427AH87</accession>
<sequence>MRTKVISDGDHLINDRAPLLDVQLLGQAPRLVVLEEEQELELAVKVVDVVGGGEDGLLGGDPGSIAEPRLVDVSSMDLPLAMGERRENEEAGRWRGMDELLQQPRKQVFAFVFTSAVSTTAISLYLSLSFSVDSSEYQHYIGCSWAPRAQFRGTQKAGVMGSKDQRG</sequence>
<proteinExistence type="predicted"/>